<sequence>MVMRKILLVALAAAAMVSCSENEEFENGSTVNRIQFGTVVKTGTKALVATTENFSAFTVSAYKTTDVMGPTVQLSTGFMDDVEVTKPSAEWQYAGNYYWPISGKLQFFATSPAQTLDITTAAGYPNFDYTVKAVADQEDLVAANVIDQVKSESAISLPFQHLLTQVNFTIKGEVADFIYTVSKLVIKGAKDKATFTFDGSSTVGAWSDLAASASGVTYEYAGSPVSVTPTTAEPDASAAFETSGNALFMLMPQDDLTGVTLDVTYTAAPKDKSSEYTWNDTKVVTLTGSWGMGKNIRYTLTLTNNATPIKFTPKVDTWTDATGTFTGL</sequence>
<gene>
    <name evidence="2" type="ORF">B5F97_02710</name>
</gene>
<dbReference type="CDD" id="cd13121">
    <property type="entry name" value="BF2867_like_C"/>
    <property type="match status" value="1"/>
</dbReference>
<dbReference type="EMBL" id="NFII01000002">
    <property type="protein sequence ID" value="OUO02450.1"/>
    <property type="molecule type" value="Genomic_DNA"/>
</dbReference>
<accession>A0A1Y3Z4A9</accession>
<dbReference type="PROSITE" id="PS51257">
    <property type="entry name" value="PROKAR_LIPOPROTEIN"/>
    <property type="match status" value="1"/>
</dbReference>
<evidence type="ECO:0000256" key="1">
    <source>
        <dbReference type="SAM" id="SignalP"/>
    </source>
</evidence>
<dbReference type="InterPro" id="IPR025049">
    <property type="entry name" value="Mfa-like_1"/>
</dbReference>
<feature type="signal peptide" evidence="1">
    <location>
        <begin position="1"/>
        <end position="20"/>
    </location>
</feature>
<keyword evidence="1" id="KW-0732">Signal</keyword>
<protein>
    <recommendedName>
        <fullName evidence="4">Fimbrillin family protein</fullName>
    </recommendedName>
</protein>
<dbReference type="Proteomes" id="UP000195386">
    <property type="component" value="Unassembled WGS sequence"/>
</dbReference>
<comment type="caution">
    <text evidence="2">The sequence shown here is derived from an EMBL/GenBank/DDBJ whole genome shotgun (WGS) entry which is preliminary data.</text>
</comment>
<feature type="chain" id="PRO_5012734527" description="Fimbrillin family protein" evidence="1">
    <location>
        <begin position="21"/>
        <end position="328"/>
    </location>
</feature>
<dbReference type="Pfam" id="PF13149">
    <property type="entry name" value="Mfa_like_1"/>
    <property type="match status" value="1"/>
</dbReference>
<dbReference type="CDD" id="cd13120">
    <property type="entry name" value="BF2867_like_N"/>
    <property type="match status" value="1"/>
</dbReference>
<evidence type="ECO:0008006" key="4">
    <source>
        <dbReference type="Google" id="ProtNLM"/>
    </source>
</evidence>
<evidence type="ECO:0000313" key="3">
    <source>
        <dbReference type="Proteomes" id="UP000195386"/>
    </source>
</evidence>
<name>A0A1Y3Z4A9_9BACE</name>
<reference evidence="3" key="1">
    <citation type="submission" date="2017-04" db="EMBL/GenBank/DDBJ databases">
        <title>Function of individual gut microbiota members based on whole genome sequencing of pure cultures obtained from chicken caecum.</title>
        <authorList>
            <person name="Medvecky M."/>
            <person name="Cejkova D."/>
            <person name="Polansky O."/>
            <person name="Karasova D."/>
            <person name="Kubasova T."/>
            <person name="Cizek A."/>
            <person name="Rychlik I."/>
        </authorList>
    </citation>
    <scope>NUCLEOTIDE SEQUENCE [LARGE SCALE GENOMIC DNA]</scope>
    <source>
        <strain evidence="3">An43</strain>
    </source>
</reference>
<dbReference type="Gene3D" id="2.60.40.2630">
    <property type="match status" value="1"/>
</dbReference>
<organism evidence="2 3">
    <name type="scientific">Bacteroides clarus</name>
    <dbReference type="NCBI Taxonomy" id="626929"/>
    <lineage>
        <taxon>Bacteria</taxon>
        <taxon>Pseudomonadati</taxon>
        <taxon>Bacteroidota</taxon>
        <taxon>Bacteroidia</taxon>
        <taxon>Bacteroidales</taxon>
        <taxon>Bacteroidaceae</taxon>
        <taxon>Bacteroides</taxon>
    </lineage>
</organism>
<proteinExistence type="predicted"/>
<dbReference type="InterPro" id="IPR042278">
    <property type="entry name" value="Mfa-like_1_N"/>
</dbReference>
<dbReference type="AlphaFoldDB" id="A0A1Y3Z4A9"/>
<evidence type="ECO:0000313" key="2">
    <source>
        <dbReference type="EMBL" id="OUO02450.1"/>
    </source>
</evidence>
<dbReference type="Gene3D" id="2.60.40.2620">
    <property type="entry name" value="Fimbrillin-like"/>
    <property type="match status" value="1"/>
</dbReference>